<dbReference type="InterPro" id="IPR001466">
    <property type="entry name" value="Beta-lactam-related"/>
</dbReference>
<reference evidence="4 5" key="1">
    <citation type="submission" date="2023-09" db="EMBL/GenBank/DDBJ databases">
        <authorList>
            <person name="Rey-Velasco X."/>
        </authorList>
    </citation>
    <scope>NUCLEOTIDE SEQUENCE [LARGE SCALE GENOMIC DNA]</scope>
    <source>
        <strain evidence="4 5">W332</strain>
    </source>
</reference>
<dbReference type="SUPFAM" id="SSF56601">
    <property type="entry name" value="beta-lactamase/transpeptidase-like"/>
    <property type="match status" value="1"/>
</dbReference>
<sequence length="484" mass="54880">MKLLQYFMMTAFLLSTYTILAQNNRSIKDEIKSVENNLERTLQIVGQPKQTFSIEERMKLYNVPGMSIAVVEDGELRWAKGYGIANSKTGDKVDENTLFQAGSISKPVAALAVMKLYEEGKIDLDEDVNTYLKDWSIPKNKWDVDQKVTLRLLLTHSAGTTVHGFPGYKQEDRFPSIIKVLQGKGNTDKVVLDTIPGTKWRYSGGGYTIMEKVVEDVSNMYLEDYMMDNLFKPLSMTRSTYDQPIDTNEYHNISAAYDGNGEIVEGLWNNYPEQAAAGLWTTPTDLAKYCIEVQKGYNQNVDGVLKSSTIKTMLTKHLNEWGLGPSLEKEGDSLIFQHGGKNNGFTNNLRAYANLGRAVIVMTSADRGNELINEVMLSISEYYNWNLMKPRLIKTIDVSLEDLKKLVGDYRLDYKIPGIGNYDISFTIKDGMIIVEDPNENSKSKLYPIEPNIFIDLESGNRFVFNPEENKVVINNRFIFLLKN</sequence>
<proteinExistence type="predicted"/>
<keyword evidence="1" id="KW-0175">Coiled coil</keyword>
<gene>
    <name evidence="4" type="ORF">RM697_09015</name>
</gene>
<feature type="chain" id="PRO_5046314904" evidence="2">
    <location>
        <begin position="22"/>
        <end position="484"/>
    </location>
</feature>
<dbReference type="Proteomes" id="UP001259492">
    <property type="component" value="Unassembled WGS sequence"/>
</dbReference>
<keyword evidence="5" id="KW-1185">Reference proteome</keyword>
<organism evidence="4 5">
    <name type="scientific">Microcosmobacter mediterraneus</name>
    <dbReference type="NCBI Taxonomy" id="3075607"/>
    <lineage>
        <taxon>Bacteria</taxon>
        <taxon>Pseudomonadati</taxon>
        <taxon>Bacteroidota</taxon>
        <taxon>Flavobacteriia</taxon>
        <taxon>Flavobacteriales</taxon>
        <taxon>Flavobacteriaceae</taxon>
        <taxon>Microcosmobacter</taxon>
    </lineage>
</organism>
<feature type="coiled-coil region" evidence="1">
    <location>
        <begin position="17"/>
        <end position="44"/>
    </location>
</feature>
<dbReference type="PANTHER" id="PTHR46825:SF12">
    <property type="entry name" value="PENICILLIN-BINDING PROTEIN 4"/>
    <property type="match status" value="1"/>
</dbReference>
<comment type="caution">
    <text evidence="4">The sequence shown here is derived from an EMBL/GenBank/DDBJ whole genome shotgun (WGS) entry which is preliminary data.</text>
</comment>
<evidence type="ECO:0000259" key="3">
    <source>
        <dbReference type="Pfam" id="PF00144"/>
    </source>
</evidence>
<feature type="signal peptide" evidence="2">
    <location>
        <begin position="1"/>
        <end position="21"/>
    </location>
</feature>
<dbReference type="GO" id="GO:0016787">
    <property type="term" value="F:hydrolase activity"/>
    <property type="evidence" value="ECO:0007669"/>
    <property type="project" value="UniProtKB-KW"/>
</dbReference>
<name>A0ABU2YKU6_9FLAO</name>
<dbReference type="EC" id="3.1.1.103" evidence="4"/>
<evidence type="ECO:0000313" key="4">
    <source>
        <dbReference type="EMBL" id="MDT0558787.1"/>
    </source>
</evidence>
<evidence type="ECO:0000313" key="5">
    <source>
        <dbReference type="Proteomes" id="UP001259492"/>
    </source>
</evidence>
<dbReference type="PANTHER" id="PTHR46825">
    <property type="entry name" value="D-ALANYL-D-ALANINE-CARBOXYPEPTIDASE/ENDOPEPTIDASE AMPH"/>
    <property type="match status" value="1"/>
</dbReference>
<feature type="domain" description="Beta-lactamase-related" evidence="3">
    <location>
        <begin position="54"/>
        <end position="369"/>
    </location>
</feature>
<dbReference type="Gene3D" id="3.40.710.10">
    <property type="entry name" value="DD-peptidase/beta-lactamase superfamily"/>
    <property type="match status" value="1"/>
</dbReference>
<evidence type="ECO:0000256" key="2">
    <source>
        <dbReference type="SAM" id="SignalP"/>
    </source>
</evidence>
<dbReference type="InterPro" id="IPR012338">
    <property type="entry name" value="Beta-lactam/transpept-like"/>
</dbReference>
<dbReference type="RefSeq" id="WP_311427552.1">
    <property type="nucleotide sequence ID" value="NZ_JAVRIA010000004.1"/>
</dbReference>
<protein>
    <submittedName>
        <fullName evidence="4">Serine hydrolase domain-containing protein</fullName>
        <ecNumber evidence="4">3.1.1.103</ecNumber>
    </submittedName>
</protein>
<dbReference type="Pfam" id="PF00144">
    <property type="entry name" value="Beta-lactamase"/>
    <property type="match status" value="1"/>
</dbReference>
<accession>A0ABU2YKU6</accession>
<keyword evidence="2" id="KW-0732">Signal</keyword>
<keyword evidence="4" id="KW-0378">Hydrolase</keyword>
<dbReference type="InterPro" id="IPR050491">
    <property type="entry name" value="AmpC-like"/>
</dbReference>
<evidence type="ECO:0000256" key="1">
    <source>
        <dbReference type="SAM" id="Coils"/>
    </source>
</evidence>
<dbReference type="EMBL" id="JAVRIA010000004">
    <property type="protein sequence ID" value="MDT0558787.1"/>
    <property type="molecule type" value="Genomic_DNA"/>
</dbReference>